<keyword evidence="2" id="KW-1185">Reference proteome</keyword>
<name>A0ABV3HX94_9ACTN</name>
<dbReference type="Pfam" id="PF19561">
    <property type="entry name" value="DUF6083"/>
    <property type="match status" value="1"/>
</dbReference>
<dbReference type="EMBL" id="JBFAQK010000029">
    <property type="protein sequence ID" value="MEV4683204.1"/>
    <property type="molecule type" value="Genomic_DNA"/>
</dbReference>
<comment type="caution">
    <text evidence="1">The sequence shown here is derived from an EMBL/GenBank/DDBJ whole genome shotgun (WGS) entry which is preliminary data.</text>
</comment>
<dbReference type="RefSeq" id="WP_364596356.1">
    <property type="nucleotide sequence ID" value="NZ_JBFAQK010000029.1"/>
</dbReference>
<evidence type="ECO:0000313" key="1">
    <source>
        <dbReference type="EMBL" id="MEV4683204.1"/>
    </source>
</evidence>
<organism evidence="1 2">
    <name type="scientific">Streptomyces kurssanovii</name>
    <dbReference type="NCBI Taxonomy" id="67312"/>
    <lineage>
        <taxon>Bacteria</taxon>
        <taxon>Bacillati</taxon>
        <taxon>Actinomycetota</taxon>
        <taxon>Actinomycetes</taxon>
        <taxon>Kitasatosporales</taxon>
        <taxon>Streptomycetaceae</taxon>
        <taxon>Streptomyces</taxon>
    </lineage>
</organism>
<dbReference type="InterPro" id="IPR045729">
    <property type="entry name" value="DUF6083"/>
</dbReference>
<sequence length="155" mass="16437">MGFRCAACDGPDARLDAGRRAALCGRCEHPTRSGRDPVRLGDILTATGDALTYPTRTAAAAPNPATCRECGGTAEWHRTAHGRWMLIEPGTLAVTTVPIGHRWRIAGDGTAVSLRSASPSDTCRVSHVDVCPARPAPAHSPALHAVWRRNARQGV</sequence>
<protein>
    <submittedName>
        <fullName evidence="1">DUF6083 domain-containing protein</fullName>
    </submittedName>
</protein>
<reference evidence="1 2" key="1">
    <citation type="submission" date="2024-06" db="EMBL/GenBank/DDBJ databases">
        <title>The Natural Products Discovery Center: Release of the First 8490 Sequenced Strains for Exploring Actinobacteria Biosynthetic Diversity.</title>
        <authorList>
            <person name="Kalkreuter E."/>
            <person name="Kautsar S.A."/>
            <person name="Yang D."/>
            <person name="Bader C.D."/>
            <person name="Teijaro C.N."/>
            <person name="Fluegel L."/>
            <person name="Davis C.M."/>
            <person name="Simpson J.R."/>
            <person name="Lauterbach L."/>
            <person name="Steele A.D."/>
            <person name="Gui C."/>
            <person name="Meng S."/>
            <person name="Li G."/>
            <person name="Viehrig K."/>
            <person name="Ye F."/>
            <person name="Su P."/>
            <person name="Kiefer A.F."/>
            <person name="Nichols A."/>
            <person name="Cepeda A.J."/>
            <person name="Yan W."/>
            <person name="Fan B."/>
            <person name="Jiang Y."/>
            <person name="Adhikari A."/>
            <person name="Zheng C.-J."/>
            <person name="Schuster L."/>
            <person name="Cowan T.M."/>
            <person name="Smanski M.J."/>
            <person name="Chevrette M.G."/>
            <person name="De Carvalho L.P.S."/>
            <person name="Shen B."/>
        </authorList>
    </citation>
    <scope>NUCLEOTIDE SEQUENCE [LARGE SCALE GENOMIC DNA]</scope>
    <source>
        <strain evidence="1 2">NPDC049344</strain>
    </source>
</reference>
<proteinExistence type="predicted"/>
<gene>
    <name evidence="1" type="ORF">AB0K36_20720</name>
</gene>
<dbReference type="Proteomes" id="UP001552521">
    <property type="component" value="Unassembled WGS sequence"/>
</dbReference>
<evidence type="ECO:0000313" key="2">
    <source>
        <dbReference type="Proteomes" id="UP001552521"/>
    </source>
</evidence>
<accession>A0ABV3HX94</accession>